<keyword evidence="3" id="KW-1185">Reference proteome</keyword>
<reference evidence="2" key="1">
    <citation type="submission" date="2021-02" db="EMBL/GenBank/DDBJ databases">
        <title>First Annotated Genome of the Yellow-green Alga Tribonema minus.</title>
        <authorList>
            <person name="Mahan K.M."/>
        </authorList>
    </citation>
    <scope>NUCLEOTIDE SEQUENCE</scope>
    <source>
        <strain evidence="2">UTEX B ZZ1240</strain>
    </source>
</reference>
<dbReference type="OrthoDB" id="184797at2759"/>
<keyword evidence="1" id="KW-0732">Signal</keyword>
<feature type="signal peptide" evidence="1">
    <location>
        <begin position="1"/>
        <end position="16"/>
    </location>
</feature>
<organism evidence="2 3">
    <name type="scientific">Tribonema minus</name>
    <dbReference type="NCBI Taxonomy" id="303371"/>
    <lineage>
        <taxon>Eukaryota</taxon>
        <taxon>Sar</taxon>
        <taxon>Stramenopiles</taxon>
        <taxon>Ochrophyta</taxon>
        <taxon>PX clade</taxon>
        <taxon>Xanthophyceae</taxon>
        <taxon>Tribonematales</taxon>
        <taxon>Tribonemataceae</taxon>
        <taxon>Tribonema</taxon>
    </lineage>
</organism>
<comment type="caution">
    <text evidence="2">The sequence shown here is derived from an EMBL/GenBank/DDBJ whole genome shotgun (WGS) entry which is preliminary data.</text>
</comment>
<protein>
    <submittedName>
        <fullName evidence="2">Uncharacterized protein</fullName>
    </submittedName>
</protein>
<proteinExistence type="predicted"/>
<evidence type="ECO:0000256" key="1">
    <source>
        <dbReference type="SAM" id="SignalP"/>
    </source>
</evidence>
<accession>A0A836CCQ4</accession>
<dbReference type="AlphaFoldDB" id="A0A836CCQ4"/>
<dbReference type="Proteomes" id="UP000664859">
    <property type="component" value="Unassembled WGS sequence"/>
</dbReference>
<dbReference type="EMBL" id="JAFCMP010000357">
    <property type="protein sequence ID" value="KAG5180807.1"/>
    <property type="molecule type" value="Genomic_DNA"/>
</dbReference>
<evidence type="ECO:0000313" key="3">
    <source>
        <dbReference type="Proteomes" id="UP000664859"/>
    </source>
</evidence>
<name>A0A836CCQ4_9STRA</name>
<gene>
    <name evidence="2" type="ORF">JKP88DRAFT_222798</name>
</gene>
<feature type="chain" id="PRO_5032624656" evidence="1">
    <location>
        <begin position="17"/>
        <end position="90"/>
    </location>
</feature>
<sequence>MRIVVVLMLCALASNAEETPPKTLDALHHLHSGGSSVDNSGSASRLGVSKGAYLDQRACSRMQASKHLTWSWQNMYEGFYSSADVNAVFC</sequence>
<evidence type="ECO:0000313" key="2">
    <source>
        <dbReference type="EMBL" id="KAG5180807.1"/>
    </source>
</evidence>